<evidence type="ECO:0000256" key="4">
    <source>
        <dbReference type="SAM" id="MobiDB-lite"/>
    </source>
</evidence>
<feature type="active site" evidence="3">
    <location>
        <position position="286"/>
    </location>
</feature>
<keyword evidence="6" id="KW-1185">Reference proteome</keyword>
<feature type="short sequence motif" description="HGGXW" evidence="3">
    <location>
        <begin position="83"/>
        <end position="87"/>
    </location>
</feature>
<protein>
    <recommendedName>
        <fullName evidence="3">Kynurenine formamidase</fullName>
        <shortName evidence="3">KFA</shortName>
        <shortName evidence="3">KFase</shortName>
        <ecNumber evidence="3">3.5.1.9</ecNumber>
    </recommendedName>
    <alternativeName>
        <fullName evidence="3">Arylformamidase</fullName>
    </alternativeName>
    <alternativeName>
        <fullName evidence="3">N-formylkynurenine formamidase</fullName>
        <shortName evidence="3">FKF</shortName>
    </alternativeName>
</protein>
<keyword evidence="2 3" id="KW-0823">Tryptophan catabolism</keyword>
<dbReference type="SUPFAM" id="SSF53474">
    <property type="entry name" value="alpha/beta-Hydrolases"/>
    <property type="match status" value="1"/>
</dbReference>
<keyword evidence="1 3" id="KW-0378">Hydrolase</keyword>
<comment type="similarity">
    <text evidence="3">Belongs to the kynurenine formamidase family.</text>
</comment>
<comment type="pathway">
    <text evidence="3">Amino-acid degradation; L-tryptophan degradation via kynurenine pathway; L-kynurenine from L-tryptophan: step 2/2.</text>
</comment>
<organism evidence="5 6">
    <name type="scientific">Colletotrichum sojae</name>
    <dbReference type="NCBI Taxonomy" id="2175907"/>
    <lineage>
        <taxon>Eukaryota</taxon>
        <taxon>Fungi</taxon>
        <taxon>Dikarya</taxon>
        <taxon>Ascomycota</taxon>
        <taxon>Pezizomycotina</taxon>
        <taxon>Sordariomycetes</taxon>
        <taxon>Hypocreomycetidae</taxon>
        <taxon>Glomerellales</taxon>
        <taxon>Glomerellaceae</taxon>
        <taxon>Colletotrichum</taxon>
        <taxon>Colletotrichum orchidearum species complex</taxon>
    </lineage>
</organism>
<evidence type="ECO:0000256" key="1">
    <source>
        <dbReference type="ARBA" id="ARBA00022801"/>
    </source>
</evidence>
<accession>A0A8H6MSQ4</accession>
<dbReference type="PANTHER" id="PTHR48081:SF33">
    <property type="entry name" value="KYNURENINE FORMAMIDASE"/>
    <property type="match status" value="1"/>
</dbReference>
<dbReference type="Gene3D" id="3.40.50.1820">
    <property type="entry name" value="alpha/beta hydrolase"/>
    <property type="match status" value="1"/>
</dbReference>
<feature type="active site" evidence="3">
    <location>
        <position position="319"/>
    </location>
</feature>
<evidence type="ECO:0000256" key="2">
    <source>
        <dbReference type="ARBA" id="ARBA00023079"/>
    </source>
</evidence>
<comment type="caution">
    <text evidence="5">The sequence shown here is derived from an EMBL/GenBank/DDBJ whole genome shotgun (WGS) entry which is preliminary data.</text>
</comment>
<sequence length="343" mass="37341">MALNLAGNTKWELTNVESPHINHPVPTVAALDVPYVQDGHRFRTLNIYLPRTEETSKVIGTPVSSIAGSSPADGLPRWQVHIHGGAWRDPDLTARSIEPAVAHAFSDPSKSIDAIISINYTLSPFPSHPSLPHDPIKGGSPDPAREGRHPDHVRDVLRAFAFLRTLGLRDDSYILTGHSAGACLVFQSILNHPSAWGIEDLDDPPRPAALLGMNGLYDLPDLVDGLGASHASLAEVYRDLQGHAFGVGRGQWEAASPARVPLDKLSERVSRGRTPRLIIIDQSDEDQLVPMNQADKLETHLRGVKGLQVVRGSRCSGRHAAPWEEGVMIWDGVKDVLKQIARS</sequence>
<evidence type="ECO:0000313" key="5">
    <source>
        <dbReference type="EMBL" id="KAF6806746.1"/>
    </source>
</evidence>
<reference evidence="5 6" key="1">
    <citation type="journal article" date="2020" name="Phytopathology">
        <title>Genome Sequence Resources of Colletotrichum truncatum, C. plurivorum, C. musicola, and C. sojae: Four Species Pathogenic to Soybean (Glycine max).</title>
        <authorList>
            <person name="Rogerio F."/>
            <person name="Boufleur T.R."/>
            <person name="Ciampi-Guillardi M."/>
            <person name="Sukno S.A."/>
            <person name="Thon M.R."/>
            <person name="Massola Junior N.S."/>
            <person name="Baroncelli R."/>
        </authorList>
    </citation>
    <scope>NUCLEOTIDE SEQUENCE [LARGE SCALE GENOMIC DNA]</scope>
    <source>
        <strain evidence="5 6">LFN0009</strain>
    </source>
</reference>
<dbReference type="GO" id="GO:0034354">
    <property type="term" value="P:'de novo' NAD+ biosynthetic process from L-tryptophan"/>
    <property type="evidence" value="ECO:0007669"/>
    <property type="project" value="UniProtKB-UniRule"/>
</dbReference>
<dbReference type="AlphaFoldDB" id="A0A8H6MSQ4"/>
<feature type="active site" description="Nucleophile" evidence="3">
    <location>
        <position position="179"/>
    </location>
</feature>
<evidence type="ECO:0000256" key="3">
    <source>
        <dbReference type="HAMAP-Rule" id="MF_03014"/>
    </source>
</evidence>
<evidence type="ECO:0000313" key="6">
    <source>
        <dbReference type="Proteomes" id="UP000652219"/>
    </source>
</evidence>
<comment type="catalytic activity">
    <reaction evidence="3">
        <text>N-formyl-L-kynurenine + H2O = L-kynurenine + formate + H(+)</text>
        <dbReference type="Rhea" id="RHEA:13009"/>
        <dbReference type="ChEBI" id="CHEBI:15377"/>
        <dbReference type="ChEBI" id="CHEBI:15378"/>
        <dbReference type="ChEBI" id="CHEBI:15740"/>
        <dbReference type="ChEBI" id="CHEBI:57959"/>
        <dbReference type="ChEBI" id="CHEBI:58629"/>
        <dbReference type="EC" id="3.5.1.9"/>
    </reaction>
</comment>
<proteinExistence type="inferred from homology"/>
<feature type="region of interest" description="Disordered" evidence="4">
    <location>
        <begin position="129"/>
        <end position="148"/>
    </location>
</feature>
<dbReference type="GO" id="GO:0004061">
    <property type="term" value="F:arylformamidase activity"/>
    <property type="evidence" value="ECO:0007669"/>
    <property type="project" value="UniProtKB-UniRule"/>
</dbReference>
<dbReference type="EC" id="3.5.1.9" evidence="3"/>
<dbReference type="HAMAP" id="MF_03014">
    <property type="entry name" value="KFase"/>
    <property type="match status" value="1"/>
</dbReference>
<comment type="subunit">
    <text evidence="3">Homodimer.</text>
</comment>
<gene>
    <name evidence="5" type="ORF">CSOJ01_08649</name>
</gene>
<dbReference type="EMBL" id="WIGN01000152">
    <property type="protein sequence ID" value="KAF6806746.1"/>
    <property type="molecule type" value="Genomic_DNA"/>
</dbReference>
<comment type="domain">
    <text evidence="3">The main chain amide nitrogen atoms of the second glycine and its adjacent residue in the HGGXW motif define the oxyanion hole, and stabilize the oxyanion that forms during the nucleophilic attack by the catalytic serine during substrate cleavage.</text>
</comment>
<dbReference type="InterPro" id="IPR050300">
    <property type="entry name" value="GDXG_lipolytic_enzyme"/>
</dbReference>
<comment type="function">
    <text evidence="3">Catalyzes the hydrolysis of N-formyl-L-kynurenine to L-kynurenine, the second step in the kynurenine pathway of tryptophan degradation. Kynurenine may be further oxidized to nicotinic acid, NAD(H) and NADP(H). Required for elimination of toxic metabolites.</text>
</comment>
<name>A0A8H6MSQ4_9PEZI</name>
<dbReference type="Proteomes" id="UP000652219">
    <property type="component" value="Unassembled WGS sequence"/>
</dbReference>
<dbReference type="UniPathway" id="UPA00333">
    <property type="reaction ID" value="UER00454"/>
</dbReference>
<dbReference type="PANTHER" id="PTHR48081">
    <property type="entry name" value="AB HYDROLASE SUPERFAMILY PROTEIN C4A8.06C"/>
    <property type="match status" value="1"/>
</dbReference>
<dbReference type="InterPro" id="IPR027519">
    <property type="entry name" value="KFase_ver/fungi-typ"/>
</dbReference>
<dbReference type="GO" id="GO:0019441">
    <property type="term" value="P:L-tryptophan catabolic process to kynurenine"/>
    <property type="evidence" value="ECO:0007669"/>
    <property type="project" value="UniProtKB-UniRule"/>
</dbReference>
<dbReference type="InterPro" id="IPR029058">
    <property type="entry name" value="AB_hydrolase_fold"/>
</dbReference>